<dbReference type="Pfam" id="PF00561">
    <property type="entry name" value="Abhydrolase_1"/>
    <property type="match status" value="1"/>
</dbReference>
<gene>
    <name evidence="2" type="ordered locus">PHZ_c1878</name>
</gene>
<dbReference type="KEGG" id="pzu:PHZ_c1878"/>
<dbReference type="PANTHER" id="PTHR43798:SF33">
    <property type="entry name" value="HYDROLASE, PUTATIVE (AFU_ORTHOLOGUE AFUA_2G14860)-RELATED"/>
    <property type="match status" value="1"/>
</dbReference>
<dbReference type="RefSeq" id="WP_012522431.1">
    <property type="nucleotide sequence ID" value="NC_011144.1"/>
</dbReference>
<dbReference type="EMBL" id="CP000747">
    <property type="protein sequence ID" value="ACG78289.1"/>
    <property type="molecule type" value="Genomic_DNA"/>
</dbReference>
<keyword evidence="3" id="KW-1185">Reference proteome</keyword>
<protein>
    <recommendedName>
        <fullName evidence="1">AB hydrolase-1 domain-containing protein</fullName>
    </recommendedName>
</protein>
<dbReference type="STRING" id="450851.PHZ_c1878"/>
<dbReference type="SUPFAM" id="SSF53474">
    <property type="entry name" value="alpha/beta-Hydrolases"/>
    <property type="match status" value="1"/>
</dbReference>
<proteinExistence type="predicted"/>
<sequence length="320" mass="33715">MQAGPCPRYDGRMVKVLIGLAVVLGAWLAAGFAIVAAAGDVTPHGRFVEIAEGRKLRLVCEGPAESAPAIWMEHGAFGSATDWAAIQQKLTARGLRSCAYDRAGLGFSDPGPRPRDGDAALADLEALMAAEGVTGPVVLAGHSMAGLHLRRFAAEHPDRVAGLVLVDATTPESIDDPRVRRFVGVFKAVARLGAFAGTTGLIKPFYYLGERIGLPEARVAEKRRIFVSGRHMREAAAEGLQWERAARQAIAAGPLPPGLPVAVVVAGDRRQDSPRAAPASQSRHGYFEAVPEATHTSILGLTHGEAVVRGIEHVLAASGR</sequence>
<dbReference type="InterPro" id="IPR050266">
    <property type="entry name" value="AB_hydrolase_sf"/>
</dbReference>
<dbReference type="eggNOG" id="COG0596">
    <property type="taxonomic scope" value="Bacteria"/>
</dbReference>
<dbReference type="InterPro" id="IPR029058">
    <property type="entry name" value="AB_hydrolase_fold"/>
</dbReference>
<name>B4RCV2_PHEZH</name>
<evidence type="ECO:0000313" key="3">
    <source>
        <dbReference type="Proteomes" id="UP000001868"/>
    </source>
</evidence>
<dbReference type="InterPro" id="IPR000073">
    <property type="entry name" value="AB_hydrolase_1"/>
</dbReference>
<organism evidence="2 3">
    <name type="scientific">Phenylobacterium zucineum (strain HLK1)</name>
    <dbReference type="NCBI Taxonomy" id="450851"/>
    <lineage>
        <taxon>Bacteria</taxon>
        <taxon>Pseudomonadati</taxon>
        <taxon>Pseudomonadota</taxon>
        <taxon>Alphaproteobacteria</taxon>
        <taxon>Caulobacterales</taxon>
        <taxon>Caulobacteraceae</taxon>
        <taxon>Phenylobacterium</taxon>
    </lineage>
</organism>
<evidence type="ECO:0000259" key="1">
    <source>
        <dbReference type="Pfam" id="PF00561"/>
    </source>
</evidence>
<evidence type="ECO:0000313" key="2">
    <source>
        <dbReference type="EMBL" id="ACG78289.1"/>
    </source>
</evidence>
<accession>B4RCV2</accession>
<dbReference type="Gene3D" id="3.40.50.1820">
    <property type="entry name" value="alpha/beta hydrolase"/>
    <property type="match status" value="1"/>
</dbReference>
<dbReference type="Proteomes" id="UP000001868">
    <property type="component" value="Chromosome"/>
</dbReference>
<dbReference type="HOGENOM" id="CLU_020336_9_0_5"/>
<dbReference type="PANTHER" id="PTHR43798">
    <property type="entry name" value="MONOACYLGLYCEROL LIPASE"/>
    <property type="match status" value="1"/>
</dbReference>
<dbReference type="PRINTS" id="PR00111">
    <property type="entry name" value="ABHYDROLASE"/>
</dbReference>
<dbReference type="AlphaFoldDB" id="B4RCV2"/>
<dbReference type="GO" id="GO:0016020">
    <property type="term" value="C:membrane"/>
    <property type="evidence" value="ECO:0007669"/>
    <property type="project" value="TreeGrafter"/>
</dbReference>
<reference evidence="2 3" key="1">
    <citation type="journal article" date="2008" name="BMC Genomics">
        <title>Complete genome of Phenylobacterium zucineum - a novel facultative intracellular bacterium isolated from human erythroleukemia cell line K562.</title>
        <authorList>
            <person name="Luo Y."/>
            <person name="Xu X."/>
            <person name="Ding Z."/>
            <person name="Liu Z."/>
            <person name="Zhang B."/>
            <person name="Yan Z."/>
            <person name="Sun J."/>
            <person name="Hu S."/>
            <person name="Hu X."/>
        </authorList>
    </citation>
    <scope>NUCLEOTIDE SEQUENCE [LARGE SCALE GENOMIC DNA]</scope>
    <source>
        <strain evidence="2 3">HLK1</strain>
    </source>
</reference>
<feature type="domain" description="AB hydrolase-1" evidence="1">
    <location>
        <begin position="68"/>
        <end position="180"/>
    </location>
</feature>